<evidence type="ECO:0000313" key="1">
    <source>
        <dbReference type="EMBL" id="MCD9560072.1"/>
    </source>
</evidence>
<protein>
    <submittedName>
        <fullName evidence="1">Uncharacterized protein</fullName>
    </submittedName>
</protein>
<keyword evidence="2" id="KW-1185">Reference proteome</keyword>
<evidence type="ECO:0000313" key="2">
    <source>
        <dbReference type="Proteomes" id="UP000823775"/>
    </source>
</evidence>
<comment type="caution">
    <text evidence="1">The sequence shown here is derived from an EMBL/GenBank/DDBJ whole genome shotgun (WGS) entry which is preliminary data.</text>
</comment>
<organism evidence="1 2">
    <name type="scientific">Datura stramonium</name>
    <name type="common">Jimsonweed</name>
    <name type="synonym">Common thornapple</name>
    <dbReference type="NCBI Taxonomy" id="4076"/>
    <lineage>
        <taxon>Eukaryota</taxon>
        <taxon>Viridiplantae</taxon>
        <taxon>Streptophyta</taxon>
        <taxon>Embryophyta</taxon>
        <taxon>Tracheophyta</taxon>
        <taxon>Spermatophyta</taxon>
        <taxon>Magnoliopsida</taxon>
        <taxon>eudicotyledons</taxon>
        <taxon>Gunneridae</taxon>
        <taxon>Pentapetalae</taxon>
        <taxon>asterids</taxon>
        <taxon>lamiids</taxon>
        <taxon>Solanales</taxon>
        <taxon>Solanaceae</taxon>
        <taxon>Solanoideae</taxon>
        <taxon>Datureae</taxon>
        <taxon>Datura</taxon>
    </lineage>
</organism>
<accession>A0ABS8UPI0</accession>
<dbReference type="EMBL" id="JACEIK010002260">
    <property type="protein sequence ID" value="MCD9560072.1"/>
    <property type="molecule type" value="Genomic_DNA"/>
</dbReference>
<name>A0ABS8UPI0_DATST</name>
<sequence>MSSNSPLFIFSDKLLRYLRLAMIGSCLYKLRVYWKQLLYFWGRGKGLMGNRCIATRVLLPARVKWKTNGVEFEDKFRLLSIGSCDMVLGGEWMGAHTPVNFDYEPDILRLKEASKMVASKSDGPRRDATDHNQVHGKTTQVRHYWLISSLWSIRR</sequence>
<reference evidence="1 2" key="1">
    <citation type="journal article" date="2021" name="BMC Genomics">
        <title>Datura genome reveals duplications of psychoactive alkaloid biosynthetic genes and high mutation rate following tissue culture.</title>
        <authorList>
            <person name="Rajewski A."/>
            <person name="Carter-House D."/>
            <person name="Stajich J."/>
            <person name="Litt A."/>
        </authorList>
    </citation>
    <scope>NUCLEOTIDE SEQUENCE [LARGE SCALE GENOMIC DNA]</scope>
    <source>
        <strain evidence="1">AR-01</strain>
    </source>
</reference>
<dbReference type="Proteomes" id="UP000823775">
    <property type="component" value="Unassembled WGS sequence"/>
</dbReference>
<gene>
    <name evidence="1" type="ORF">HAX54_018512</name>
</gene>
<proteinExistence type="predicted"/>